<gene>
    <name evidence="3" type="ORF">SAMN02745975_01732</name>
</gene>
<feature type="region of interest" description="Disordered" evidence="2">
    <location>
        <begin position="25"/>
        <end position="48"/>
    </location>
</feature>
<accession>A0A1M6I698</accession>
<dbReference type="STRING" id="1121919.SAMN02745975_01732"/>
<proteinExistence type="predicted"/>
<keyword evidence="4" id="KW-1185">Reference proteome</keyword>
<dbReference type="AlphaFoldDB" id="A0A1M6I698"/>
<feature type="compositionally biased region" description="Low complexity" evidence="2">
    <location>
        <begin position="81"/>
        <end position="93"/>
    </location>
</feature>
<dbReference type="RefSeq" id="WP_110940899.1">
    <property type="nucleotide sequence ID" value="NZ_FQZV01000020.1"/>
</dbReference>
<dbReference type="EMBL" id="FQZV01000020">
    <property type="protein sequence ID" value="SHJ29958.1"/>
    <property type="molecule type" value="Genomic_DNA"/>
</dbReference>
<reference evidence="4" key="1">
    <citation type="submission" date="2016-11" db="EMBL/GenBank/DDBJ databases">
        <authorList>
            <person name="Varghese N."/>
            <person name="Submissions S."/>
        </authorList>
    </citation>
    <scope>NUCLEOTIDE SEQUENCE [LARGE SCALE GENOMIC DNA]</scope>
    <source>
        <strain evidence="4">DSM 17957</strain>
    </source>
</reference>
<evidence type="ECO:0000313" key="4">
    <source>
        <dbReference type="Proteomes" id="UP000184536"/>
    </source>
</evidence>
<feature type="compositionally biased region" description="Polar residues" evidence="2">
    <location>
        <begin position="30"/>
        <end position="39"/>
    </location>
</feature>
<protein>
    <recommendedName>
        <fullName evidence="5">Lipoprotein</fullName>
    </recommendedName>
</protein>
<evidence type="ECO:0000256" key="1">
    <source>
        <dbReference type="SAM" id="Coils"/>
    </source>
</evidence>
<name>A0A1M6I698_9FIRM</name>
<dbReference type="Proteomes" id="UP000184536">
    <property type="component" value="Unassembled WGS sequence"/>
</dbReference>
<feature type="region of interest" description="Disordered" evidence="2">
    <location>
        <begin position="73"/>
        <end position="134"/>
    </location>
</feature>
<evidence type="ECO:0000256" key="2">
    <source>
        <dbReference type="SAM" id="MobiDB-lite"/>
    </source>
</evidence>
<feature type="coiled-coil region" evidence="1">
    <location>
        <begin position="257"/>
        <end position="284"/>
    </location>
</feature>
<evidence type="ECO:0000313" key="3">
    <source>
        <dbReference type="EMBL" id="SHJ29958.1"/>
    </source>
</evidence>
<evidence type="ECO:0008006" key="5">
    <source>
        <dbReference type="Google" id="ProtNLM"/>
    </source>
</evidence>
<feature type="compositionally biased region" description="Gly residues" evidence="2">
    <location>
        <begin position="94"/>
        <end position="112"/>
    </location>
</feature>
<keyword evidence="1" id="KW-0175">Coiled coil</keyword>
<dbReference type="PROSITE" id="PS51257">
    <property type="entry name" value="PROKAR_LIPOPROTEIN"/>
    <property type="match status" value="1"/>
</dbReference>
<dbReference type="OrthoDB" id="2080525at2"/>
<sequence>MRMNKKGILFLLMISMILMITGCGQKQKKPSPQSENQQKPMPKTIEEIENDAIKIMQLADLVPYFEKAIEEKKAKEEQQKQEAAQQTMAQGSAQDGGQGGGGQGGDQGGGQQGQQSQPAGGGQQEPPQPQPRTLGDVILTEVLLREKTGGENNQMQKPPEDITETWKEINTTIKGIHDKWNVLEPVLMEENVPSETIVGFENTLDTLTAHGMQNKYFETLSTANLLTSHLPKFMGNFKKDVPPTVFTLKFLVRNVVITAASENYQGAQESLDKIKEQSQSVKSKLIEKKAKTTADKFDASVSNLQKSVEKKDLNLIKINASIVMKNIGLMRDDLAGSI</sequence>
<organism evidence="3 4">
    <name type="scientific">Geosporobacter subterraneus DSM 17957</name>
    <dbReference type="NCBI Taxonomy" id="1121919"/>
    <lineage>
        <taxon>Bacteria</taxon>
        <taxon>Bacillati</taxon>
        <taxon>Bacillota</taxon>
        <taxon>Clostridia</taxon>
        <taxon>Peptostreptococcales</taxon>
        <taxon>Thermotaleaceae</taxon>
        <taxon>Geosporobacter</taxon>
    </lineage>
</organism>